<evidence type="ECO:0000313" key="2">
    <source>
        <dbReference type="EMBL" id="KAF2094011.1"/>
    </source>
</evidence>
<comment type="caution">
    <text evidence="2">The sequence shown here is derived from an EMBL/GenBank/DDBJ whole genome shotgun (WGS) entry which is preliminary data.</text>
</comment>
<proteinExistence type="predicted"/>
<gene>
    <name evidence="2" type="ORF">NA57DRAFT_81014</name>
</gene>
<organism evidence="2 3">
    <name type="scientific">Rhizodiscina lignyota</name>
    <dbReference type="NCBI Taxonomy" id="1504668"/>
    <lineage>
        <taxon>Eukaryota</taxon>
        <taxon>Fungi</taxon>
        <taxon>Dikarya</taxon>
        <taxon>Ascomycota</taxon>
        <taxon>Pezizomycotina</taxon>
        <taxon>Dothideomycetes</taxon>
        <taxon>Pleosporomycetidae</taxon>
        <taxon>Aulographales</taxon>
        <taxon>Rhizodiscinaceae</taxon>
        <taxon>Rhizodiscina</taxon>
    </lineage>
</organism>
<dbReference type="OrthoDB" id="5418867at2759"/>
<dbReference type="Proteomes" id="UP000799772">
    <property type="component" value="Unassembled WGS sequence"/>
</dbReference>
<accession>A0A9P4I2U2</accession>
<feature type="compositionally biased region" description="Low complexity" evidence="1">
    <location>
        <begin position="110"/>
        <end position="126"/>
    </location>
</feature>
<feature type="compositionally biased region" description="Acidic residues" evidence="1">
    <location>
        <begin position="187"/>
        <end position="209"/>
    </location>
</feature>
<evidence type="ECO:0000256" key="1">
    <source>
        <dbReference type="SAM" id="MobiDB-lite"/>
    </source>
</evidence>
<feature type="compositionally biased region" description="Polar residues" evidence="1">
    <location>
        <begin position="163"/>
        <end position="172"/>
    </location>
</feature>
<evidence type="ECO:0000313" key="3">
    <source>
        <dbReference type="Proteomes" id="UP000799772"/>
    </source>
</evidence>
<feature type="compositionally biased region" description="Acidic residues" evidence="1">
    <location>
        <begin position="145"/>
        <end position="158"/>
    </location>
</feature>
<feature type="region of interest" description="Disordered" evidence="1">
    <location>
        <begin position="95"/>
        <end position="237"/>
    </location>
</feature>
<name>A0A9P4I2U2_9PEZI</name>
<keyword evidence="3" id="KW-1185">Reference proteome</keyword>
<feature type="compositionally biased region" description="Basic and acidic residues" evidence="1">
    <location>
        <begin position="128"/>
        <end position="144"/>
    </location>
</feature>
<feature type="compositionally biased region" description="Basic and acidic residues" evidence="1">
    <location>
        <begin position="210"/>
        <end position="220"/>
    </location>
</feature>
<sequence>MDNRRSLYKFTGQPEWLISIARRQALVPLHSEAALLTRHFAHFKMVKWDAEADAKLFAAFIKVHNVKIDYEALAREMGPDCTAKAIMHRIGKIKGPAGAKGANGKGANGGSPATPRRRAPAASGGSVKRPDKANGIDKVKKEEGFVDVEDVTEDDYDDLPASNVDSSPSIDRSSLRRGTKRSYAESDITDEEDVEDDGSEEDEFHDAEEGDVKRVKREDSNVEAQNQIFSEMGESVC</sequence>
<dbReference type="EMBL" id="ML978136">
    <property type="protein sequence ID" value="KAF2094011.1"/>
    <property type="molecule type" value="Genomic_DNA"/>
</dbReference>
<protein>
    <submittedName>
        <fullName evidence="2">Uncharacterized protein</fullName>
    </submittedName>
</protein>
<dbReference type="AlphaFoldDB" id="A0A9P4I2U2"/>
<reference evidence="2" key="1">
    <citation type="journal article" date="2020" name="Stud. Mycol.">
        <title>101 Dothideomycetes genomes: a test case for predicting lifestyles and emergence of pathogens.</title>
        <authorList>
            <person name="Haridas S."/>
            <person name="Albert R."/>
            <person name="Binder M."/>
            <person name="Bloem J."/>
            <person name="Labutti K."/>
            <person name="Salamov A."/>
            <person name="Andreopoulos B."/>
            <person name="Baker S."/>
            <person name="Barry K."/>
            <person name="Bills G."/>
            <person name="Bluhm B."/>
            <person name="Cannon C."/>
            <person name="Castanera R."/>
            <person name="Culley D."/>
            <person name="Daum C."/>
            <person name="Ezra D."/>
            <person name="Gonzalez J."/>
            <person name="Henrissat B."/>
            <person name="Kuo A."/>
            <person name="Liang C."/>
            <person name="Lipzen A."/>
            <person name="Lutzoni F."/>
            <person name="Magnuson J."/>
            <person name="Mondo S."/>
            <person name="Nolan M."/>
            <person name="Ohm R."/>
            <person name="Pangilinan J."/>
            <person name="Park H.-J."/>
            <person name="Ramirez L."/>
            <person name="Alfaro M."/>
            <person name="Sun H."/>
            <person name="Tritt A."/>
            <person name="Yoshinaga Y."/>
            <person name="Zwiers L.-H."/>
            <person name="Turgeon B."/>
            <person name="Goodwin S."/>
            <person name="Spatafora J."/>
            <person name="Crous P."/>
            <person name="Grigoriev I."/>
        </authorList>
    </citation>
    <scope>NUCLEOTIDE SEQUENCE</scope>
    <source>
        <strain evidence="2">CBS 133067</strain>
    </source>
</reference>